<keyword evidence="3" id="KW-1185">Reference proteome</keyword>
<feature type="signal peptide" evidence="1">
    <location>
        <begin position="1"/>
        <end position="17"/>
    </location>
</feature>
<evidence type="ECO:0000256" key="1">
    <source>
        <dbReference type="SAM" id="SignalP"/>
    </source>
</evidence>
<gene>
    <name evidence="2" type="ORF">JOF53_003208</name>
</gene>
<evidence type="ECO:0000313" key="3">
    <source>
        <dbReference type="Proteomes" id="UP001519363"/>
    </source>
</evidence>
<feature type="chain" id="PRO_5046230343" description="PknH-like extracellular domain-containing protein" evidence="1">
    <location>
        <begin position="18"/>
        <end position="214"/>
    </location>
</feature>
<reference evidence="2 3" key="1">
    <citation type="submission" date="2021-03" db="EMBL/GenBank/DDBJ databases">
        <title>Sequencing the genomes of 1000 actinobacteria strains.</title>
        <authorList>
            <person name="Klenk H.-P."/>
        </authorList>
    </citation>
    <scope>NUCLEOTIDE SEQUENCE [LARGE SCALE GENOMIC DNA]</scope>
    <source>
        <strain evidence="2 3">DSM 44580</strain>
    </source>
</reference>
<evidence type="ECO:0008006" key="4">
    <source>
        <dbReference type="Google" id="ProtNLM"/>
    </source>
</evidence>
<dbReference type="EMBL" id="JAGIOO010000001">
    <property type="protein sequence ID" value="MBP2474336.1"/>
    <property type="molecule type" value="Genomic_DNA"/>
</dbReference>
<dbReference type="Proteomes" id="UP001519363">
    <property type="component" value="Unassembled WGS sequence"/>
</dbReference>
<dbReference type="RefSeq" id="WP_086786951.1">
    <property type="nucleotide sequence ID" value="NZ_JAGIOO010000001.1"/>
</dbReference>
<organism evidence="2 3">
    <name type="scientific">Crossiella equi</name>
    <dbReference type="NCBI Taxonomy" id="130796"/>
    <lineage>
        <taxon>Bacteria</taxon>
        <taxon>Bacillati</taxon>
        <taxon>Actinomycetota</taxon>
        <taxon>Actinomycetes</taxon>
        <taxon>Pseudonocardiales</taxon>
        <taxon>Pseudonocardiaceae</taxon>
        <taxon>Crossiella</taxon>
    </lineage>
</organism>
<evidence type="ECO:0000313" key="2">
    <source>
        <dbReference type="EMBL" id="MBP2474336.1"/>
    </source>
</evidence>
<proteinExistence type="predicted"/>
<dbReference type="PROSITE" id="PS51257">
    <property type="entry name" value="PROKAR_LIPOPROTEIN"/>
    <property type="match status" value="1"/>
</dbReference>
<accession>A0ABS5AD98</accession>
<keyword evidence="1" id="KW-0732">Signal</keyword>
<comment type="caution">
    <text evidence="2">The sequence shown here is derived from an EMBL/GenBank/DDBJ whole genome shotgun (WGS) entry which is preliminary data.</text>
</comment>
<sequence>MRHILAVVGLLLLTACAAPPPTPPTTATEPVPARLDRTMLTEREMAPLGYRPPLDAQPASPRGSRVLPLLRTCADTPSDSRVDFVNSRPWYPAEARGNPVHGFHQVVTHYAGGNAAQAVRDLTAQTGCDRFDDETVTYHRGGKQAALDRFPEVEAQFEACGEGKVEEYTVHGCAVVLAKGEMATAVTLRAFSAGAATAELRALVPHLVTALSRA</sequence>
<protein>
    <recommendedName>
        <fullName evidence="4">PknH-like extracellular domain-containing protein</fullName>
    </recommendedName>
</protein>
<name>A0ABS5AD98_9PSEU</name>